<dbReference type="EMBL" id="MHKE01000004">
    <property type="protein sequence ID" value="OGY84800.1"/>
    <property type="molecule type" value="Genomic_DNA"/>
</dbReference>
<protein>
    <submittedName>
        <fullName evidence="1">Uncharacterized protein</fullName>
    </submittedName>
</protein>
<organism evidence="1 2">
    <name type="scientific">Candidatus Kerfeldbacteria bacterium RIFCSPLOWO2_01_FULL_48_11</name>
    <dbReference type="NCBI Taxonomy" id="1798543"/>
    <lineage>
        <taxon>Bacteria</taxon>
        <taxon>Candidatus Kerfeldiibacteriota</taxon>
    </lineage>
</organism>
<accession>A0A1G2B945</accession>
<dbReference type="Proteomes" id="UP000179164">
    <property type="component" value="Unassembled WGS sequence"/>
</dbReference>
<comment type="caution">
    <text evidence="1">The sequence shown here is derived from an EMBL/GenBank/DDBJ whole genome shotgun (WGS) entry which is preliminary data.</text>
</comment>
<sequence length="176" mass="20225">MIPQTDIRYNYQYAKRLYTGEKPFDDAWVDILKYGSDFEEVFEAIRDRVLAVIPAVTGYEWGEHSDPFIPVYIVDSDESLSQPMTIVASDDTTRMLVDTTTQLIDQNILYGFKKPAQRDAAVQKMTTAVLQRLGIDALDALQDIHAFYVERYGESYQVPDWDLSTQTARSYLESRS</sequence>
<evidence type="ECO:0000313" key="1">
    <source>
        <dbReference type="EMBL" id="OGY84800.1"/>
    </source>
</evidence>
<evidence type="ECO:0000313" key="2">
    <source>
        <dbReference type="Proteomes" id="UP000179164"/>
    </source>
</evidence>
<gene>
    <name evidence="1" type="ORF">A2898_03735</name>
</gene>
<reference evidence="1 2" key="1">
    <citation type="journal article" date="2016" name="Nat. Commun.">
        <title>Thousands of microbial genomes shed light on interconnected biogeochemical processes in an aquifer system.</title>
        <authorList>
            <person name="Anantharaman K."/>
            <person name="Brown C.T."/>
            <person name="Hug L.A."/>
            <person name="Sharon I."/>
            <person name="Castelle C.J."/>
            <person name="Probst A.J."/>
            <person name="Thomas B.C."/>
            <person name="Singh A."/>
            <person name="Wilkins M.J."/>
            <person name="Karaoz U."/>
            <person name="Brodie E.L."/>
            <person name="Williams K.H."/>
            <person name="Hubbard S.S."/>
            <person name="Banfield J.F."/>
        </authorList>
    </citation>
    <scope>NUCLEOTIDE SEQUENCE [LARGE SCALE GENOMIC DNA]</scope>
</reference>
<dbReference type="STRING" id="1798543.A2898_03735"/>
<dbReference type="AlphaFoldDB" id="A0A1G2B945"/>
<name>A0A1G2B945_9BACT</name>
<proteinExistence type="predicted"/>